<evidence type="ECO:0000256" key="6">
    <source>
        <dbReference type="ARBA" id="ARBA00013081"/>
    </source>
</evidence>
<dbReference type="PANTHER" id="PTHR12305">
    <property type="entry name" value="PHOSPHATASE WITH HOMOLOGY TO TENSIN"/>
    <property type="match status" value="1"/>
</dbReference>
<comment type="catalytic activity">
    <reaction evidence="15">
        <text>1D-myo-inositol 1,3,4,5-tetrakisphosphate + H2O = 1D-myo-inositol 1,4,5-trisphosphate + phosphate</text>
        <dbReference type="Rhea" id="RHEA:77155"/>
        <dbReference type="ChEBI" id="CHEBI:15377"/>
        <dbReference type="ChEBI" id="CHEBI:43474"/>
        <dbReference type="ChEBI" id="CHEBI:57895"/>
        <dbReference type="ChEBI" id="CHEBI:203600"/>
    </reaction>
    <physiologicalReaction direction="left-to-right" evidence="15">
        <dbReference type="Rhea" id="RHEA:77156"/>
    </physiologicalReaction>
</comment>
<evidence type="ECO:0000256" key="20">
    <source>
        <dbReference type="ARBA" id="ARBA00048832"/>
    </source>
</evidence>
<accession>A0A7R8UEB8</accession>
<feature type="region of interest" description="Disordered" evidence="22">
    <location>
        <begin position="418"/>
        <end position="456"/>
    </location>
</feature>
<dbReference type="InterPro" id="IPR045101">
    <property type="entry name" value="PTP_PTEN"/>
</dbReference>
<dbReference type="SUPFAM" id="SSF52799">
    <property type="entry name" value="(Phosphotyrosine protein) phosphatases II"/>
    <property type="match status" value="1"/>
</dbReference>
<dbReference type="SMART" id="SM01301">
    <property type="entry name" value="PTPlike_phytase"/>
    <property type="match status" value="1"/>
</dbReference>
<dbReference type="GO" id="GO:0046856">
    <property type="term" value="P:phosphatidylinositol dephosphorylation"/>
    <property type="evidence" value="ECO:0007669"/>
    <property type="project" value="TreeGrafter"/>
</dbReference>
<dbReference type="GO" id="GO:0051896">
    <property type="term" value="P:regulation of phosphatidylinositol 3-kinase/protein kinase B signal transduction"/>
    <property type="evidence" value="ECO:0007669"/>
    <property type="project" value="TreeGrafter"/>
</dbReference>
<dbReference type="GO" id="GO:0005634">
    <property type="term" value="C:nucleus"/>
    <property type="evidence" value="ECO:0007669"/>
    <property type="project" value="TreeGrafter"/>
</dbReference>
<dbReference type="GO" id="GO:0043491">
    <property type="term" value="P:phosphatidylinositol 3-kinase/protein kinase B signal transduction"/>
    <property type="evidence" value="ECO:0007669"/>
    <property type="project" value="TreeGrafter"/>
</dbReference>
<evidence type="ECO:0000256" key="19">
    <source>
        <dbReference type="ARBA" id="ARBA00047986"/>
    </source>
</evidence>
<keyword evidence="7" id="KW-0963">Cytoplasm</keyword>
<dbReference type="EC" id="3.1.3.48" evidence="5"/>
<feature type="region of interest" description="Disordered" evidence="22">
    <location>
        <begin position="853"/>
        <end position="891"/>
    </location>
</feature>
<dbReference type="EC" id="3.1.3.16" evidence="6"/>
<feature type="region of interest" description="Disordered" evidence="22">
    <location>
        <begin position="724"/>
        <end position="750"/>
    </location>
</feature>
<feature type="region of interest" description="Disordered" evidence="22">
    <location>
        <begin position="1039"/>
        <end position="1130"/>
    </location>
</feature>
<dbReference type="Pfam" id="PF10409">
    <property type="entry name" value="PTEN_C2"/>
    <property type="match status" value="1"/>
</dbReference>
<dbReference type="PROSITE" id="PS51181">
    <property type="entry name" value="PPASE_TENSIN"/>
    <property type="match status" value="1"/>
</dbReference>
<evidence type="ECO:0000313" key="26">
    <source>
        <dbReference type="EMBL" id="CAD7079133.1"/>
    </source>
</evidence>
<evidence type="ECO:0000256" key="4">
    <source>
        <dbReference type="ARBA" id="ARBA00013015"/>
    </source>
</evidence>
<keyword evidence="27" id="KW-1185">Reference proteome</keyword>
<evidence type="ECO:0000256" key="17">
    <source>
        <dbReference type="ARBA" id="ARBA00043762"/>
    </source>
</evidence>
<dbReference type="InterPro" id="IPR029023">
    <property type="entry name" value="Tensin_phosphatase"/>
</dbReference>
<evidence type="ECO:0000256" key="14">
    <source>
        <dbReference type="ARBA" id="ARBA00034338"/>
    </source>
</evidence>
<evidence type="ECO:0000256" key="3">
    <source>
        <dbReference type="ARBA" id="ARBA00007881"/>
    </source>
</evidence>
<dbReference type="PROSITE" id="PS50056">
    <property type="entry name" value="TYR_PHOSPHATASE_2"/>
    <property type="match status" value="1"/>
</dbReference>
<feature type="domain" description="C2 tensin-type" evidence="25">
    <location>
        <begin position="180"/>
        <end position="333"/>
    </location>
</feature>
<dbReference type="EC" id="3.1.3.67" evidence="4"/>
<evidence type="ECO:0000256" key="10">
    <source>
        <dbReference type="ARBA" id="ARBA00023098"/>
    </source>
</evidence>
<feature type="compositionally biased region" description="Basic and acidic residues" evidence="22">
    <location>
        <begin position="1120"/>
        <end position="1130"/>
    </location>
</feature>
<evidence type="ECO:0000256" key="12">
    <source>
        <dbReference type="ARBA" id="ARBA00034256"/>
    </source>
</evidence>
<feature type="region of interest" description="Disordered" evidence="22">
    <location>
        <begin position="505"/>
        <end position="557"/>
    </location>
</feature>
<dbReference type="GO" id="GO:0005886">
    <property type="term" value="C:plasma membrane"/>
    <property type="evidence" value="ECO:0007669"/>
    <property type="project" value="TreeGrafter"/>
</dbReference>
<dbReference type="PANTHER" id="PTHR12305:SF81">
    <property type="entry name" value="PHOSPHATIDYLINOSITOL 3,4,5-TRISPHOSPHATE 3-PHOSPHATASE AND DUAL-SPECIFICITY PROTEIN PHOSPHATASE PTEN"/>
    <property type="match status" value="1"/>
</dbReference>
<dbReference type="Gene3D" id="3.90.190.10">
    <property type="entry name" value="Protein tyrosine phosphatase superfamily"/>
    <property type="match status" value="1"/>
</dbReference>
<dbReference type="GO" id="GO:0043005">
    <property type="term" value="C:neuron projection"/>
    <property type="evidence" value="ECO:0007669"/>
    <property type="project" value="UniProtKB-SubCell"/>
</dbReference>
<dbReference type="InterPro" id="IPR035892">
    <property type="entry name" value="C2_domain_sf"/>
</dbReference>
<dbReference type="InterPro" id="IPR016130">
    <property type="entry name" value="Tyr_Pase_AS"/>
</dbReference>
<dbReference type="AlphaFoldDB" id="A0A7R8UEB8"/>
<keyword evidence="8" id="KW-0378">Hydrolase</keyword>
<reference evidence="26 27" key="1">
    <citation type="submission" date="2020-11" db="EMBL/GenBank/DDBJ databases">
        <authorList>
            <person name="Wallbank WR R."/>
            <person name="Pardo Diaz C."/>
            <person name="Kozak K."/>
            <person name="Martin S."/>
            <person name="Jiggins C."/>
            <person name="Moest M."/>
            <person name="Warren A I."/>
            <person name="Generalovic N T."/>
            <person name="Byers J.R.P. K."/>
            <person name="Montejo-Kovacevich G."/>
            <person name="Yen C E."/>
        </authorList>
    </citation>
    <scope>NUCLEOTIDE SEQUENCE [LARGE SCALE GENOMIC DNA]</scope>
</reference>
<dbReference type="GO" id="GO:0048870">
    <property type="term" value="P:cell motility"/>
    <property type="evidence" value="ECO:0007669"/>
    <property type="project" value="TreeGrafter"/>
</dbReference>
<dbReference type="OrthoDB" id="16692at2759"/>
<dbReference type="InParanoid" id="A0A7R8UEB8"/>
<feature type="compositionally biased region" description="Polar residues" evidence="22">
    <location>
        <begin position="1076"/>
        <end position="1097"/>
    </location>
</feature>
<dbReference type="GO" id="GO:0016314">
    <property type="term" value="F:phosphatidylinositol-3,4,5-trisphosphate 3-phosphatase activity"/>
    <property type="evidence" value="ECO:0007669"/>
    <property type="project" value="UniProtKB-EC"/>
</dbReference>
<name>A0A7R8UEB8_HERIL</name>
<evidence type="ECO:0000256" key="8">
    <source>
        <dbReference type="ARBA" id="ARBA00022801"/>
    </source>
</evidence>
<proteinExistence type="inferred from homology"/>
<dbReference type="InterPro" id="IPR051281">
    <property type="entry name" value="Dual-spec_lipid-protein_phosph"/>
</dbReference>
<dbReference type="GO" id="GO:0004725">
    <property type="term" value="F:protein tyrosine phosphatase activity"/>
    <property type="evidence" value="ECO:0007669"/>
    <property type="project" value="UniProtKB-EC"/>
</dbReference>
<dbReference type="GO" id="GO:0005829">
    <property type="term" value="C:cytosol"/>
    <property type="evidence" value="ECO:0007669"/>
    <property type="project" value="TreeGrafter"/>
</dbReference>
<feature type="compositionally biased region" description="Polar residues" evidence="22">
    <location>
        <begin position="964"/>
        <end position="973"/>
    </location>
</feature>
<feature type="region of interest" description="Disordered" evidence="22">
    <location>
        <begin position="930"/>
        <end position="987"/>
    </location>
</feature>
<evidence type="ECO:0000256" key="7">
    <source>
        <dbReference type="ARBA" id="ARBA00022490"/>
    </source>
</evidence>
<evidence type="ECO:0000256" key="9">
    <source>
        <dbReference type="ARBA" id="ARBA00022912"/>
    </source>
</evidence>
<dbReference type="InterPro" id="IPR000387">
    <property type="entry name" value="Tyr_Pase_dom"/>
</dbReference>
<dbReference type="PROSITE" id="PS00383">
    <property type="entry name" value="TYR_PHOSPHATASE_1"/>
    <property type="match status" value="1"/>
</dbReference>
<comment type="catalytic activity">
    <reaction evidence="13">
        <text>1,2-dioctanoyl-sn-glycero-3-phospho-(1D-myo-inositol-3,4,5-trisphosphate) + H2O = 1,2-dioctanoyl-sn-glycero-3-phospho-(1D-myo-inositol-4,5-bisphosphate) + phosphate</text>
        <dbReference type="Rhea" id="RHEA:43552"/>
        <dbReference type="ChEBI" id="CHEBI:15377"/>
        <dbReference type="ChEBI" id="CHEBI:43474"/>
        <dbReference type="ChEBI" id="CHEBI:83416"/>
        <dbReference type="ChEBI" id="CHEBI:83419"/>
    </reaction>
    <physiologicalReaction direction="left-to-right" evidence="13">
        <dbReference type="Rhea" id="RHEA:43553"/>
    </physiologicalReaction>
</comment>
<dbReference type="GO" id="GO:0050793">
    <property type="term" value="P:regulation of developmental process"/>
    <property type="evidence" value="ECO:0007669"/>
    <property type="project" value="UniProtKB-ARBA"/>
</dbReference>
<feature type="compositionally biased region" description="Polar residues" evidence="22">
    <location>
        <begin position="853"/>
        <end position="864"/>
    </location>
</feature>
<evidence type="ECO:0000259" key="23">
    <source>
        <dbReference type="PROSITE" id="PS50056"/>
    </source>
</evidence>
<evidence type="ECO:0000259" key="24">
    <source>
        <dbReference type="PROSITE" id="PS51181"/>
    </source>
</evidence>
<comment type="catalytic activity">
    <reaction evidence="20">
        <text>O-phospho-L-threonyl-[protein] + H2O = L-threonyl-[protein] + phosphate</text>
        <dbReference type="Rhea" id="RHEA:47004"/>
        <dbReference type="Rhea" id="RHEA-COMP:11060"/>
        <dbReference type="Rhea" id="RHEA-COMP:11605"/>
        <dbReference type="ChEBI" id="CHEBI:15377"/>
        <dbReference type="ChEBI" id="CHEBI:30013"/>
        <dbReference type="ChEBI" id="CHEBI:43474"/>
        <dbReference type="ChEBI" id="CHEBI:61977"/>
        <dbReference type="EC" id="3.1.3.16"/>
    </reaction>
    <physiologicalReaction direction="left-to-right" evidence="20">
        <dbReference type="Rhea" id="RHEA:47005"/>
    </physiologicalReaction>
</comment>
<evidence type="ECO:0000256" key="2">
    <source>
        <dbReference type="ARBA" id="ARBA00004496"/>
    </source>
</evidence>
<comment type="similarity">
    <text evidence="3">Belongs to the PTEN phosphatase protein family.</text>
</comment>
<dbReference type="Proteomes" id="UP000594454">
    <property type="component" value="Chromosome 1"/>
</dbReference>
<evidence type="ECO:0000256" key="18">
    <source>
        <dbReference type="ARBA" id="ARBA00044309"/>
    </source>
</evidence>
<feature type="compositionally biased region" description="Basic and acidic residues" evidence="22">
    <location>
        <begin position="930"/>
        <end position="949"/>
    </location>
</feature>
<dbReference type="SMART" id="SM01326">
    <property type="entry name" value="PTEN_C2"/>
    <property type="match status" value="1"/>
</dbReference>
<evidence type="ECO:0000256" key="22">
    <source>
        <dbReference type="SAM" id="MobiDB-lite"/>
    </source>
</evidence>
<evidence type="ECO:0000256" key="16">
    <source>
        <dbReference type="ARBA" id="ARBA00043760"/>
    </source>
</evidence>
<feature type="domain" description="Phosphatase tensin-type" evidence="24">
    <location>
        <begin position="21"/>
        <end position="192"/>
    </location>
</feature>
<evidence type="ECO:0000256" key="5">
    <source>
        <dbReference type="ARBA" id="ARBA00013064"/>
    </source>
</evidence>
<evidence type="ECO:0000256" key="15">
    <source>
        <dbReference type="ARBA" id="ARBA00043734"/>
    </source>
</evidence>
<comment type="catalytic activity">
    <reaction evidence="16">
        <text>a 1,2-diacyl-sn-glycero-3-phospho-(1D-myo-inositol-3,4,5-trisphosphate) + H2O = a 1,2-diacyl-sn-glycero-3-phospho-(1D-myo-inositol-4,5-bisphosphate) + phosphate</text>
        <dbReference type="Rhea" id="RHEA:25017"/>
        <dbReference type="ChEBI" id="CHEBI:15377"/>
        <dbReference type="ChEBI" id="CHEBI:43474"/>
        <dbReference type="ChEBI" id="CHEBI:57836"/>
        <dbReference type="ChEBI" id="CHEBI:58456"/>
        <dbReference type="EC" id="3.1.3.67"/>
    </reaction>
    <physiologicalReaction direction="left-to-right" evidence="16">
        <dbReference type="Rhea" id="RHEA:25018"/>
    </physiologicalReaction>
</comment>
<comment type="catalytic activity">
    <reaction evidence="21">
        <text>O-phospho-L-tyrosyl-[protein] + H2O = L-tyrosyl-[protein] + phosphate</text>
        <dbReference type="Rhea" id="RHEA:10684"/>
        <dbReference type="Rhea" id="RHEA-COMP:10136"/>
        <dbReference type="Rhea" id="RHEA-COMP:20101"/>
        <dbReference type="ChEBI" id="CHEBI:15377"/>
        <dbReference type="ChEBI" id="CHEBI:43474"/>
        <dbReference type="ChEBI" id="CHEBI:46858"/>
        <dbReference type="ChEBI" id="CHEBI:61978"/>
        <dbReference type="EC" id="3.1.3.48"/>
    </reaction>
    <physiologicalReaction direction="left-to-right" evidence="21">
        <dbReference type="Rhea" id="RHEA:10685"/>
    </physiologicalReaction>
</comment>
<evidence type="ECO:0000256" key="13">
    <source>
        <dbReference type="ARBA" id="ARBA00034268"/>
    </source>
</evidence>
<evidence type="ECO:0000259" key="25">
    <source>
        <dbReference type="PROSITE" id="PS51182"/>
    </source>
</evidence>
<evidence type="ECO:0000256" key="21">
    <source>
        <dbReference type="ARBA" id="ARBA00051341"/>
    </source>
</evidence>
<gene>
    <name evidence="26" type="ORF">HERILL_LOCUS2366</name>
</gene>
<comment type="subcellular location">
    <subcellularLocation>
        <location evidence="1">Cell projection</location>
        <location evidence="1">Neuron projection</location>
    </subcellularLocation>
    <subcellularLocation>
        <location evidence="2">Cytoplasm</location>
    </subcellularLocation>
</comment>
<feature type="compositionally biased region" description="Low complexity" evidence="22">
    <location>
        <begin position="418"/>
        <end position="445"/>
    </location>
</feature>
<dbReference type="SMART" id="SM00404">
    <property type="entry name" value="PTPc_motif"/>
    <property type="match status" value="1"/>
</dbReference>
<dbReference type="SUPFAM" id="SSF49562">
    <property type="entry name" value="C2 domain (Calcium/lipid-binding domain, CaLB)"/>
    <property type="match status" value="1"/>
</dbReference>
<evidence type="ECO:0000313" key="27">
    <source>
        <dbReference type="Proteomes" id="UP000594454"/>
    </source>
</evidence>
<comment type="catalytic activity">
    <reaction evidence="12">
        <text>1,2-dihexadecanoyl-sn-glycero-3-phospho-(1D-myo-inositol-3,4,5-trisphosphate) + H2O = 1,2-dihexadecanoyl-sn-glycero-3-phospho-(1D-myo-inositol-4,5-bisphosphate) + phosphate</text>
        <dbReference type="Rhea" id="RHEA:43560"/>
        <dbReference type="ChEBI" id="CHEBI:15377"/>
        <dbReference type="ChEBI" id="CHEBI:43474"/>
        <dbReference type="ChEBI" id="CHEBI:83420"/>
        <dbReference type="ChEBI" id="CHEBI:83423"/>
    </reaction>
    <physiologicalReaction direction="left-to-right" evidence="12">
        <dbReference type="Rhea" id="RHEA:43561"/>
    </physiologicalReaction>
</comment>
<feature type="compositionally biased region" description="Low complexity" evidence="22">
    <location>
        <begin position="524"/>
        <end position="541"/>
    </location>
</feature>
<dbReference type="Gene3D" id="2.60.40.1110">
    <property type="match status" value="1"/>
</dbReference>
<keyword evidence="10" id="KW-0443">Lipid metabolism</keyword>
<keyword evidence="11" id="KW-0966">Cell projection</keyword>
<dbReference type="FunFam" id="3.90.190.10:FF:000029">
    <property type="entry name" value="Phosphatidylinositol 3,4,5-trisphosphate 3-phosphatase and dual-specificity protein phosphatase PTEN"/>
    <property type="match status" value="1"/>
</dbReference>
<evidence type="ECO:0000256" key="1">
    <source>
        <dbReference type="ARBA" id="ARBA00004487"/>
    </source>
</evidence>
<dbReference type="EMBL" id="LR899009">
    <property type="protein sequence ID" value="CAD7079133.1"/>
    <property type="molecule type" value="Genomic_DNA"/>
</dbReference>
<evidence type="ECO:0000256" key="11">
    <source>
        <dbReference type="ARBA" id="ARBA00023273"/>
    </source>
</evidence>
<comment type="catalytic activity">
    <reaction evidence="19">
        <text>O-phospho-L-seryl-[protein] + H2O = L-seryl-[protein] + phosphate</text>
        <dbReference type="Rhea" id="RHEA:20629"/>
        <dbReference type="Rhea" id="RHEA-COMP:9863"/>
        <dbReference type="Rhea" id="RHEA-COMP:11604"/>
        <dbReference type="ChEBI" id="CHEBI:15377"/>
        <dbReference type="ChEBI" id="CHEBI:29999"/>
        <dbReference type="ChEBI" id="CHEBI:43474"/>
        <dbReference type="ChEBI" id="CHEBI:83421"/>
        <dbReference type="EC" id="3.1.3.16"/>
    </reaction>
    <physiologicalReaction direction="left-to-right" evidence="19">
        <dbReference type="Rhea" id="RHEA:20630"/>
    </physiologicalReaction>
</comment>
<dbReference type="CDD" id="cd14509">
    <property type="entry name" value="PTP_PTEN"/>
    <property type="match status" value="1"/>
</dbReference>
<keyword evidence="9" id="KW-0904">Protein phosphatase</keyword>
<organism evidence="26 27">
    <name type="scientific">Hermetia illucens</name>
    <name type="common">Black soldier fly</name>
    <dbReference type="NCBI Taxonomy" id="343691"/>
    <lineage>
        <taxon>Eukaryota</taxon>
        <taxon>Metazoa</taxon>
        <taxon>Ecdysozoa</taxon>
        <taxon>Arthropoda</taxon>
        <taxon>Hexapoda</taxon>
        <taxon>Insecta</taxon>
        <taxon>Pterygota</taxon>
        <taxon>Neoptera</taxon>
        <taxon>Endopterygota</taxon>
        <taxon>Diptera</taxon>
        <taxon>Brachycera</taxon>
        <taxon>Stratiomyomorpha</taxon>
        <taxon>Stratiomyidae</taxon>
        <taxon>Hermetiinae</taxon>
        <taxon>Hermetia</taxon>
    </lineage>
</organism>
<dbReference type="GO" id="GO:0008285">
    <property type="term" value="P:negative regulation of cell population proliferation"/>
    <property type="evidence" value="ECO:0007669"/>
    <property type="project" value="TreeGrafter"/>
</dbReference>
<protein>
    <recommendedName>
        <fullName evidence="14">Phosphatidylinositol 3,4,5-trisphosphate 3-phosphatase and dual-specificity protein phosphatase PTEN</fullName>
        <ecNumber evidence="6">3.1.3.16</ecNumber>
        <ecNumber evidence="5">3.1.3.48</ecNumber>
        <ecNumber evidence="4">3.1.3.67</ecNumber>
    </recommendedName>
    <alternativeName>
        <fullName evidence="18">Inositol polyphosphate 3-phosphatase</fullName>
    </alternativeName>
</protein>
<sequence>MANTISVMTNAVRGVVSKKRIRYQENGYDLDLAYVSDRLIAMGYPAENIESIFRNKIEHVYHFLEEKHKDHYKIYNLCSERHYDGNRFHGRVALYPFDDHNPPPVTLIKEFCDDVDAWLKADKDNVAAVHCKAGKGRTGTMICCYLLHCHMKTTAESALTYYDEKRTKNKKGVTIPSQRRYVEYYAKLVNSGQPYEERTLQICEIRFFPQLSNQDNIHCSIYPHPRSDDAESTNITLNFRKTQIIEINDRCIPLTGDVKIEVYRKVMKRKERYFHFWFNTFFIGDKAAAYEDDGSEKKFVYELSKHELDDAHKDTEHKTVPQDFKVQLLFKTVQKDHHTTMPSITPAIASVRNDANSHVRSHYKVPFSQQNHHPHYNQTQLSNNIGMNHTNSNLVICKSALSPVNNINATTTTANKLTSNSTRLSSMGSSSSGSSIGDQQQSTGTFSMRNSSVNPLKKDLKLQNHTKDCNDVMELQPSYPDHGIELGVNEQPMLDLFMNGSGRDTSSAIAAGETHTPSVRFEVSRTNSSSRSSSINSSEVSPQSEVGGDEDEGWDSGELHYSTKLKEHVSDVKVKNENGRKNSMSMAMMDADDCNSTLNVNNKHSLVSSSSLHLPQDSSGTDNISLHYHDFFVRNDKSRNLKVNNLKEYSINNNISCNNNNSNNDTSSRHTDIDVDENTIASCLTEATSSGSYSNSSNLVSIGNEPLLKLCCDATLASSSCTGCSKSANTANKPSKSSNKSLGLHTTISNNNNSMKKVQQTRRWLSSMKSDPNLCDTLAKSVHFRDRSSLASNCVGWAISKPAIRQTIINGDSEDSYSCRSLNYSPSTHRTRTNSTSDHDDYYSSLCDTQLSYGGSSPMKSPQTNKEKSKLLGSSTIQENRRENIHGGNLPKSDVVVAKPIQSSAIGFKVSSNAAHQNVGEVAGPDFVDRAKSDQQQRENKSSDGKDFEWSIETDTGNFKVPATQLSRTTVSNEDSKMDPKIESNGVAAPPRNAIALLPEERKSLVLISSSPPACKSNSCGPFTFQKFRQELISILGKNKSSSSSNKTDRAPTNSVLINRSGKSKKSLPPQSPSSNAQMPLTVDKTSTNICANSLNATIRDRTTTNDNKNPCDDDMVDDSESKDKFVEPK</sequence>
<dbReference type="InterPro" id="IPR029021">
    <property type="entry name" value="Prot-tyrosine_phosphatase-like"/>
</dbReference>
<feature type="domain" description="Tyrosine specific protein phosphatases" evidence="23">
    <location>
        <begin position="109"/>
        <end position="166"/>
    </location>
</feature>
<dbReference type="InterPro" id="IPR014020">
    <property type="entry name" value="Tensin_C2-dom"/>
</dbReference>
<dbReference type="GO" id="GO:0004722">
    <property type="term" value="F:protein serine/threonine phosphatase activity"/>
    <property type="evidence" value="ECO:0007669"/>
    <property type="project" value="UniProtKB-EC"/>
</dbReference>
<dbReference type="Pfam" id="PF22785">
    <property type="entry name" value="Tc-R-P"/>
    <property type="match status" value="1"/>
</dbReference>
<dbReference type="PROSITE" id="PS51182">
    <property type="entry name" value="C2_TENSIN"/>
    <property type="match status" value="1"/>
</dbReference>
<dbReference type="InterPro" id="IPR003595">
    <property type="entry name" value="Tyr_Pase_cat"/>
</dbReference>
<comment type="catalytic activity">
    <reaction evidence="17">
        <text>1D-myo-inositol 1,3,4,5,6-pentakisphosphate + H2O = 1D-myo-inositol 1,4,5,6-tetrakisphosphate + phosphate</text>
        <dbReference type="Rhea" id="RHEA:77143"/>
        <dbReference type="ChEBI" id="CHEBI:15377"/>
        <dbReference type="ChEBI" id="CHEBI:43474"/>
        <dbReference type="ChEBI" id="CHEBI:57627"/>
        <dbReference type="ChEBI" id="CHEBI:57733"/>
    </reaction>
    <physiologicalReaction direction="left-to-right" evidence="17">
        <dbReference type="Rhea" id="RHEA:77144"/>
    </physiologicalReaction>
</comment>